<evidence type="ECO:0000256" key="9">
    <source>
        <dbReference type="ARBA" id="ARBA00023172"/>
    </source>
</evidence>
<dbReference type="Pfam" id="PF21292">
    <property type="entry name" value="EME1-MUS81_C"/>
    <property type="match status" value="1"/>
</dbReference>
<dbReference type="PANTHER" id="PTHR13451:SF0">
    <property type="entry name" value="CROSSOVER JUNCTION ENDONUCLEASE MUS81"/>
    <property type="match status" value="1"/>
</dbReference>
<dbReference type="Gene3D" id="1.10.150.670">
    <property type="entry name" value="Crossover junction endonuclease EME1, DNA-binding domain"/>
    <property type="match status" value="1"/>
</dbReference>
<dbReference type="GO" id="GO:0000712">
    <property type="term" value="P:resolution of meiotic recombination intermediates"/>
    <property type="evidence" value="ECO:0007669"/>
    <property type="project" value="TreeGrafter"/>
</dbReference>
<keyword evidence="6" id="KW-0227">DNA damage</keyword>
<dbReference type="GO" id="GO:0031573">
    <property type="term" value="P:mitotic intra-S DNA damage checkpoint signaling"/>
    <property type="evidence" value="ECO:0007669"/>
    <property type="project" value="TreeGrafter"/>
</dbReference>
<protein>
    <recommendedName>
        <fullName evidence="12">ERCC4 domain-containing protein</fullName>
    </recommendedName>
</protein>
<dbReference type="Gene3D" id="3.40.50.10130">
    <property type="match status" value="1"/>
</dbReference>
<evidence type="ECO:0000256" key="11">
    <source>
        <dbReference type="SAM" id="MobiDB-lite"/>
    </source>
</evidence>
<dbReference type="GO" id="GO:0048476">
    <property type="term" value="C:Holliday junction resolvase complex"/>
    <property type="evidence" value="ECO:0007669"/>
    <property type="project" value="TreeGrafter"/>
</dbReference>
<proteinExistence type="inferred from homology"/>
<sequence length="281" mass="31179">MLLLVDYREKWFLQKITETKTEIQYKATNLKVGDFIFVDTHTETVGGGAGNHAAQTTTDAPETTTEANTHTQTHVASTDTSNNTCTPNNVLVIERKSIRDLCASITDGRFRQQKARLTESVGDHDKIMYIIEGGRKKCHSTSLSQTIINSSILNILFKHKFKVLFTDNETDTFNNLLLLYKKLKNGDFKASVEPVAPTKLVSKGTSIKDNLFALQLSVIPGVSFATAQTIAKEYTTMKNLIDAFQNTDSSDSSSMLSEIKLSERRKVGIALSKKIYTALLS</sequence>
<dbReference type="Pfam" id="PF02732">
    <property type="entry name" value="ERCC4"/>
    <property type="match status" value="1"/>
</dbReference>
<keyword evidence="10" id="KW-0234">DNA repair</keyword>
<organism evidence="13">
    <name type="scientific">viral metagenome</name>
    <dbReference type="NCBI Taxonomy" id="1070528"/>
    <lineage>
        <taxon>unclassified sequences</taxon>
        <taxon>metagenomes</taxon>
        <taxon>organismal metagenomes</taxon>
    </lineage>
</organism>
<dbReference type="SUPFAM" id="SSF52980">
    <property type="entry name" value="Restriction endonuclease-like"/>
    <property type="match status" value="1"/>
</dbReference>
<evidence type="ECO:0000256" key="10">
    <source>
        <dbReference type="ARBA" id="ARBA00023204"/>
    </source>
</evidence>
<dbReference type="InterPro" id="IPR033309">
    <property type="entry name" value="Mus81"/>
</dbReference>
<keyword evidence="5" id="KW-0255">Endonuclease</keyword>
<dbReference type="GO" id="GO:0008821">
    <property type="term" value="F:crossover junction DNA endonuclease activity"/>
    <property type="evidence" value="ECO:0007669"/>
    <property type="project" value="InterPro"/>
</dbReference>
<feature type="compositionally biased region" description="Low complexity" evidence="11">
    <location>
        <begin position="53"/>
        <end position="74"/>
    </location>
</feature>
<evidence type="ECO:0000256" key="7">
    <source>
        <dbReference type="ARBA" id="ARBA00022801"/>
    </source>
</evidence>
<keyword evidence="7" id="KW-0378">Hydrolase</keyword>
<dbReference type="InterPro" id="IPR042530">
    <property type="entry name" value="EME1/EME2_C"/>
</dbReference>
<feature type="domain" description="ERCC4" evidence="12">
    <location>
        <begin position="2"/>
        <end position="135"/>
    </location>
</feature>
<accession>A0A6C0H6Y0</accession>
<dbReference type="PANTHER" id="PTHR13451">
    <property type="entry name" value="CLASS II CROSSOVER JUNCTION ENDONUCLEASE MUS81"/>
    <property type="match status" value="1"/>
</dbReference>
<dbReference type="SMART" id="SM00891">
    <property type="entry name" value="ERCC4"/>
    <property type="match status" value="1"/>
</dbReference>
<dbReference type="GO" id="GO:0006308">
    <property type="term" value="P:DNA catabolic process"/>
    <property type="evidence" value="ECO:0007669"/>
    <property type="project" value="InterPro"/>
</dbReference>
<evidence type="ECO:0000256" key="2">
    <source>
        <dbReference type="ARBA" id="ARBA00010015"/>
    </source>
</evidence>
<evidence type="ECO:0000256" key="3">
    <source>
        <dbReference type="ARBA" id="ARBA00022722"/>
    </source>
</evidence>
<dbReference type="AlphaFoldDB" id="A0A6C0H6Y0"/>
<dbReference type="GO" id="GO:0048257">
    <property type="term" value="F:3'-flap endonuclease activity"/>
    <property type="evidence" value="ECO:0007669"/>
    <property type="project" value="TreeGrafter"/>
</dbReference>
<evidence type="ECO:0000256" key="1">
    <source>
        <dbReference type="ARBA" id="ARBA00001946"/>
    </source>
</evidence>
<keyword evidence="9" id="KW-0233">DNA recombination</keyword>
<evidence type="ECO:0000256" key="5">
    <source>
        <dbReference type="ARBA" id="ARBA00022759"/>
    </source>
</evidence>
<evidence type="ECO:0000256" key="8">
    <source>
        <dbReference type="ARBA" id="ARBA00022842"/>
    </source>
</evidence>
<dbReference type="EMBL" id="MN739889">
    <property type="protein sequence ID" value="QHT76130.1"/>
    <property type="molecule type" value="Genomic_DNA"/>
</dbReference>
<evidence type="ECO:0000256" key="6">
    <source>
        <dbReference type="ARBA" id="ARBA00022763"/>
    </source>
</evidence>
<keyword evidence="3" id="KW-0540">Nuclease</keyword>
<dbReference type="GO" id="GO:0000727">
    <property type="term" value="P:double-strand break repair via break-induced replication"/>
    <property type="evidence" value="ECO:0007669"/>
    <property type="project" value="TreeGrafter"/>
</dbReference>
<reference evidence="13" key="1">
    <citation type="journal article" date="2020" name="Nature">
        <title>Giant virus diversity and host interactions through global metagenomics.</title>
        <authorList>
            <person name="Schulz F."/>
            <person name="Roux S."/>
            <person name="Paez-Espino D."/>
            <person name="Jungbluth S."/>
            <person name="Walsh D.A."/>
            <person name="Denef V.J."/>
            <person name="McMahon K.D."/>
            <person name="Konstantinidis K.T."/>
            <person name="Eloe-Fadrosh E.A."/>
            <person name="Kyrpides N.C."/>
            <person name="Woyke T."/>
        </authorList>
    </citation>
    <scope>NUCLEOTIDE SEQUENCE</scope>
    <source>
        <strain evidence="13">GVMAG-M-3300023179-73</strain>
    </source>
</reference>
<dbReference type="InterPro" id="IPR006166">
    <property type="entry name" value="ERCC4_domain"/>
</dbReference>
<dbReference type="InterPro" id="IPR011335">
    <property type="entry name" value="Restrct_endonuc-II-like"/>
</dbReference>
<dbReference type="GO" id="GO:0046872">
    <property type="term" value="F:metal ion binding"/>
    <property type="evidence" value="ECO:0007669"/>
    <property type="project" value="UniProtKB-KW"/>
</dbReference>
<dbReference type="GO" id="GO:0003677">
    <property type="term" value="F:DNA binding"/>
    <property type="evidence" value="ECO:0007669"/>
    <property type="project" value="InterPro"/>
</dbReference>
<evidence type="ECO:0000313" key="13">
    <source>
        <dbReference type="EMBL" id="QHT76130.1"/>
    </source>
</evidence>
<evidence type="ECO:0000256" key="4">
    <source>
        <dbReference type="ARBA" id="ARBA00022723"/>
    </source>
</evidence>
<evidence type="ECO:0000259" key="12">
    <source>
        <dbReference type="SMART" id="SM00891"/>
    </source>
</evidence>
<comment type="similarity">
    <text evidence="2">Belongs to the XPF family.</text>
</comment>
<dbReference type="GO" id="GO:0005634">
    <property type="term" value="C:nucleus"/>
    <property type="evidence" value="ECO:0007669"/>
    <property type="project" value="TreeGrafter"/>
</dbReference>
<feature type="region of interest" description="Disordered" evidence="11">
    <location>
        <begin position="46"/>
        <end position="81"/>
    </location>
</feature>
<name>A0A6C0H6Y0_9ZZZZ</name>
<keyword evidence="4" id="KW-0479">Metal-binding</keyword>
<comment type="cofactor">
    <cofactor evidence="1">
        <name>Mg(2+)</name>
        <dbReference type="ChEBI" id="CHEBI:18420"/>
    </cofactor>
</comment>
<keyword evidence="8" id="KW-0460">Magnesium</keyword>